<dbReference type="InterPro" id="IPR000210">
    <property type="entry name" value="BTB/POZ_dom"/>
</dbReference>
<dbReference type="AlphaFoldDB" id="A0A8T9C1H8"/>
<dbReference type="Gene3D" id="3.30.710.10">
    <property type="entry name" value="Potassium Channel Kv1.1, Chain A"/>
    <property type="match status" value="1"/>
</dbReference>
<dbReference type="SUPFAM" id="SSF54695">
    <property type="entry name" value="POZ domain"/>
    <property type="match status" value="1"/>
</dbReference>
<reference evidence="2 3" key="1">
    <citation type="submission" date="2018-05" db="EMBL/GenBank/DDBJ databases">
        <title>Genome sequencing and assembly of the regulated plant pathogen Lachnellula willkommii and related sister species for the development of diagnostic species identification markers.</title>
        <authorList>
            <person name="Giroux E."/>
            <person name="Bilodeau G."/>
        </authorList>
    </citation>
    <scope>NUCLEOTIDE SEQUENCE [LARGE SCALE GENOMIC DNA]</scope>
    <source>
        <strain evidence="2 3">CBS 268.59</strain>
    </source>
</reference>
<dbReference type="InterPro" id="IPR011333">
    <property type="entry name" value="SKP1/BTB/POZ_sf"/>
</dbReference>
<dbReference type="OrthoDB" id="194443at2759"/>
<dbReference type="CDD" id="cd18186">
    <property type="entry name" value="BTB_POZ_ZBTB_KLHL-like"/>
    <property type="match status" value="1"/>
</dbReference>
<dbReference type="EMBL" id="QGMK01001119">
    <property type="protein sequence ID" value="TVY73305.1"/>
    <property type="molecule type" value="Genomic_DNA"/>
</dbReference>
<gene>
    <name evidence="2" type="ORF">LSUE1_G005519</name>
</gene>
<accession>A0A8T9C1H8</accession>
<name>A0A8T9C1H8_9HELO</name>
<comment type="caution">
    <text evidence="2">The sequence shown here is derived from an EMBL/GenBank/DDBJ whole genome shotgun (WGS) entry which is preliminary data.</text>
</comment>
<proteinExistence type="predicted"/>
<sequence length="246" mass="28328">MGGSVQVGRADTQIEIDIQKQKIASHDIKYPICCDQHCSVFPTLARVVDAPLCSKRDDHKLNFYSLAIKFVVHKEFACQSPVFKVAFNSVFIEGQTQTYTLGNTTEAVVRLLVNWFYTLKLDISEQARGQPYKREENLALCQFWNLIIRSIREIRETVGTVLTTVLIYVWEITAKDSPLRLLLLHQCSIYLIGEWFTKEPEQFPKEMLIEFAKLNAKFRNGTKMLTDCGYKNNTAQYEVQEGKSTR</sequence>
<organism evidence="2 3">
    <name type="scientific">Lachnellula suecica</name>
    <dbReference type="NCBI Taxonomy" id="602035"/>
    <lineage>
        <taxon>Eukaryota</taxon>
        <taxon>Fungi</taxon>
        <taxon>Dikarya</taxon>
        <taxon>Ascomycota</taxon>
        <taxon>Pezizomycotina</taxon>
        <taxon>Leotiomycetes</taxon>
        <taxon>Helotiales</taxon>
        <taxon>Lachnaceae</taxon>
        <taxon>Lachnellula</taxon>
    </lineage>
</organism>
<feature type="domain" description="BTB" evidence="1">
    <location>
        <begin position="57"/>
        <end position="125"/>
    </location>
</feature>
<evidence type="ECO:0000259" key="1">
    <source>
        <dbReference type="PROSITE" id="PS50097"/>
    </source>
</evidence>
<dbReference type="Proteomes" id="UP000469558">
    <property type="component" value="Unassembled WGS sequence"/>
</dbReference>
<dbReference type="PROSITE" id="PS50097">
    <property type="entry name" value="BTB"/>
    <property type="match status" value="1"/>
</dbReference>
<evidence type="ECO:0000313" key="2">
    <source>
        <dbReference type="EMBL" id="TVY73305.1"/>
    </source>
</evidence>
<keyword evidence="3" id="KW-1185">Reference proteome</keyword>
<protein>
    <recommendedName>
        <fullName evidence="1">BTB domain-containing protein</fullName>
    </recommendedName>
</protein>
<evidence type="ECO:0000313" key="3">
    <source>
        <dbReference type="Proteomes" id="UP000469558"/>
    </source>
</evidence>